<evidence type="ECO:0000256" key="1">
    <source>
        <dbReference type="ARBA" id="ARBA00008857"/>
    </source>
</evidence>
<dbReference type="PROSITE" id="PS51898">
    <property type="entry name" value="TYR_RECOMBINASE"/>
    <property type="match status" value="1"/>
</dbReference>
<dbReference type="Gene3D" id="1.10.443.10">
    <property type="entry name" value="Intergrase catalytic core"/>
    <property type="match status" value="1"/>
</dbReference>
<evidence type="ECO:0000259" key="7">
    <source>
        <dbReference type="PROSITE" id="PS51900"/>
    </source>
</evidence>
<dbReference type="InterPro" id="IPR002104">
    <property type="entry name" value="Integrase_catalytic"/>
</dbReference>
<dbReference type="SUPFAM" id="SSF56349">
    <property type="entry name" value="DNA breaking-rejoining enzymes"/>
    <property type="match status" value="1"/>
</dbReference>
<dbReference type="InterPro" id="IPR004107">
    <property type="entry name" value="Integrase_SAM-like_N"/>
</dbReference>
<keyword evidence="2" id="KW-0229">DNA integration</keyword>
<evidence type="ECO:0000256" key="3">
    <source>
        <dbReference type="ARBA" id="ARBA00023125"/>
    </source>
</evidence>
<comment type="caution">
    <text evidence="8">The sequence shown here is derived from an EMBL/GenBank/DDBJ whole genome shotgun (WGS) entry which is preliminary data.</text>
</comment>
<organism evidence="8">
    <name type="scientific">candidate division WOR-3 bacterium</name>
    <dbReference type="NCBI Taxonomy" id="2052148"/>
    <lineage>
        <taxon>Bacteria</taxon>
        <taxon>Bacteria division WOR-3</taxon>
    </lineage>
</organism>
<gene>
    <name evidence="8" type="ORF">ENL43_01760</name>
</gene>
<feature type="domain" description="Tyr recombinase" evidence="6">
    <location>
        <begin position="304"/>
        <end position="503"/>
    </location>
</feature>
<accession>A0A7V5HNS7</accession>
<dbReference type="GO" id="GO:0015074">
    <property type="term" value="P:DNA integration"/>
    <property type="evidence" value="ECO:0007669"/>
    <property type="project" value="UniProtKB-KW"/>
</dbReference>
<dbReference type="Pfam" id="PF02899">
    <property type="entry name" value="Phage_int_SAM_1"/>
    <property type="match status" value="1"/>
</dbReference>
<dbReference type="PANTHER" id="PTHR30349:SF41">
    <property type="entry name" value="INTEGRASE_RECOMBINASE PROTEIN MJ0367-RELATED"/>
    <property type="match status" value="1"/>
</dbReference>
<dbReference type="InterPro" id="IPR044068">
    <property type="entry name" value="CB"/>
</dbReference>
<evidence type="ECO:0008006" key="9">
    <source>
        <dbReference type="Google" id="ProtNLM"/>
    </source>
</evidence>
<name>A0A7V5HNS7_UNCW3</name>
<proteinExistence type="inferred from homology"/>
<protein>
    <recommendedName>
        <fullName evidence="9">Integrase</fullName>
    </recommendedName>
</protein>
<dbReference type="Gene3D" id="1.10.150.130">
    <property type="match status" value="1"/>
</dbReference>
<evidence type="ECO:0000256" key="4">
    <source>
        <dbReference type="ARBA" id="ARBA00023172"/>
    </source>
</evidence>
<dbReference type="GO" id="GO:0003677">
    <property type="term" value="F:DNA binding"/>
    <property type="evidence" value="ECO:0007669"/>
    <property type="project" value="UniProtKB-UniRule"/>
</dbReference>
<evidence type="ECO:0000259" key="6">
    <source>
        <dbReference type="PROSITE" id="PS51898"/>
    </source>
</evidence>
<dbReference type="Pfam" id="PF00589">
    <property type="entry name" value="Phage_integrase"/>
    <property type="match status" value="1"/>
</dbReference>
<evidence type="ECO:0000313" key="8">
    <source>
        <dbReference type="EMBL" id="HHF53075.1"/>
    </source>
</evidence>
<dbReference type="InterPro" id="IPR013762">
    <property type="entry name" value="Integrase-like_cat_sf"/>
</dbReference>
<dbReference type="EMBL" id="DRTX01000097">
    <property type="protein sequence ID" value="HHF53075.1"/>
    <property type="molecule type" value="Genomic_DNA"/>
</dbReference>
<feature type="domain" description="Core-binding (CB)" evidence="7">
    <location>
        <begin position="200"/>
        <end position="283"/>
    </location>
</feature>
<dbReference type="InterPro" id="IPR011010">
    <property type="entry name" value="DNA_brk_join_enz"/>
</dbReference>
<reference evidence="8" key="1">
    <citation type="journal article" date="2020" name="mSystems">
        <title>Genome- and Community-Level Interaction Insights into Carbon Utilization and Element Cycling Functions of Hydrothermarchaeota in Hydrothermal Sediment.</title>
        <authorList>
            <person name="Zhou Z."/>
            <person name="Liu Y."/>
            <person name="Xu W."/>
            <person name="Pan J."/>
            <person name="Luo Z.H."/>
            <person name="Li M."/>
        </authorList>
    </citation>
    <scope>NUCLEOTIDE SEQUENCE [LARGE SCALE GENOMIC DNA]</scope>
    <source>
        <strain evidence="8">HyVt-96</strain>
    </source>
</reference>
<dbReference type="CDD" id="cd00397">
    <property type="entry name" value="DNA_BRE_C"/>
    <property type="match status" value="1"/>
</dbReference>
<evidence type="ECO:0000256" key="2">
    <source>
        <dbReference type="ARBA" id="ARBA00022908"/>
    </source>
</evidence>
<dbReference type="InterPro" id="IPR010998">
    <property type="entry name" value="Integrase_recombinase_N"/>
</dbReference>
<sequence length="514" mass="60561">MTYEEALERYLVDLKASGYSVKGIERKGSLLRNWLSYALALFHPGVSGMLEKINQLYFYYRKKIYHDVERAKREEVQHFLNILKREREKIAPFNLYLFLGEYQKRFLTNNLDGKQKLGAIISFCRAVGFEVKLHTITEKLYLQCFDYLQSLSVERVAGYSRLFFIYCFEKGWLSFNPHEKQRFPYTRTFESDFIEGAESGVWRERLKGYIHYLQFERNLSDGGIDYQVRKLKVFTGWCDTQEVKEVDLNDIKRFIEKKQKDGVKDSTIGKYLSIIRYFFDFLVEKGQMKKNPVKELRIKYRAYSQGEVLNELEVNRVIECLENEVYQTKGAGEIEKMMVHFRAVRDLCLFQIFTFIGLRLSEVAGMKFSDIDFVNRSIKITGKGNKGYRHKTRNILINEYLWNTFTRYLKVRNYPGQEWVWILFKGAPMRSSGINKVITTRVKQAGINKRISPHRLRATCASLYVKKGMDPFTLKTLMGHQSIATTMDKYAQLTEEELRAIWKKTNPLAGIDDE</sequence>
<dbReference type="PANTHER" id="PTHR30349">
    <property type="entry name" value="PHAGE INTEGRASE-RELATED"/>
    <property type="match status" value="1"/>
</dbReference>
<dbReference type="Proteomes" id="UP000886050">
    <property type="component" value="Unassembled WGS sequence"/>
</dbReference>
<dbReference type="GO" id="GO:0006310">
    <property type="term" value="P:DNA recombination"/>
    <property type="evidence" value="ECO:0007669"/>
    <property type="project" value="UniProtKB-KW"/>
</dbReference>
<dbReference type="AlphaFoldDB" id="A0A7V5HNS7"/>
<dbReference type="PROSITE" id="PS51900">
    <property type="entry name" value="CB"/>
    <property type="match status" value="1"/>
</dbReference>
<keyword evidence="3 5" id="KW-0238">DNA-binding</keyword>
<dbReference type="InterPro" id="IPR050090">
    <property type="entry name" value="Tyrosine_recombinase_XerCD"/>
</dbReference>
<comment type="similarity">
    <text evidence="1">Belongs to the 'phage' integrase family.</text>
</comment>
<keyword evidence="4" id="KW-0233">DNA recombination</keyword>
<evidence type="ECO:0000256" key="5">
    <source>
        <dbReference type="PROSITE-ProRule" id="PRU01248"/>
    </source>
</evidence>